<keyword evidence="2" id="KW-1185">Reference proteome</keyword>
<dbReference type="AlphaFoldDB" id="A0A0V1G438"/>
<evidence type="ECO:0000313" key="1">
    <source>
        <dbReference type="EMBL" id="KRY93044.1"/>
    </source>
</evidence>
<reference evidence="1 2" key="1">
    <citation type="submission" date="2015-01" db="EMBL/GenBank/DDBJ databases">
        <title>Evolution of Trichinella species and genotypes.</title>
        <authorList>
            <person name="Korhonen P.K."/>
            <person name="Edoardo P."/>
            <person name="Giuseppe L.R."/>
            <person name="Gasser R.B."/>
        </authorList>
    </citation>
    <scope>NUCLEOTIDE SEQUENCE [LARGE SCALE GENOMIC DNA]</scope>
    <source>
        <strain evidence="1">ISS470</strain>
    </source>
</reference>
<sequence>MNNIFNAFFSRVTLGINKPERKKKKLICINVEIRHLICYFSFTSSRKIIPQNELQLVAVGCQNYLSNLLSPPTSKPNGKAQENFHFWQFITFITFKYLNTRTGYPNVISLYAEL</sequence>
<dbReference type="Proteomes" id="UP000054995">
    <property type="component" value="Unassembled WGS sequence"/>
</dbReference>
<organism evidence="1 2">
    <name type="scientific">Trichinella pseudospiralis</name>
    <name type="common">Parasitic roundworm</name>
    <dbReference type="NCBI Taxonomy" id="6337"/>
    <lineage>
        <taxon>Eukaryota</taxon>
        <taxon>Metazoa</taxon>
        <taxon>Ecdysozoa</taxon>
        <taxon>Nematoda</taxon>
        <taxon>Enoplea</taxon>
        <taxon>Dorylaimia</taxon>
        <taxon>Trichinellida</taxon>
        <taxon>Trichinellidae</taxon>
        <taxon>Trichinella</taxon>
    </lineage>
</organism>
<protein>
    <submittedName>
        <fullName evidence="1">Uncharacterized protein</fullName>
    </submittedName>
</protein>
<gene>
    <name evidence="1" type="ORF">T4D_15766</name>
</gene>
<evidence type="ECO:0000313" key="2">
    <source>
        <dbReference type="Proteomes" id="UP000054995"/>
    </source>
</evidence>
<proteinExistence type="predicted"/>
<comment type="caution">
    <text evidence="1">The sequence shown here is derived from an EMBL/GenBank/DDBJ whole genome shotgun (WGS) entry which is preliminary data.</text>
</comment>
<name>A0A0V1G438_TRIPS</name>
<dbReference type="EMBL" id="JYDT01000004">
    <property type="protein sequence ID" value="KRY93044.1"/>
    <property type="molecule type" value="Genomic_DNA"/>
</dbReference>
<accession>A0A0V1G438</accession>